<sequence length="141" mass="15858">MSRPRPATLADIEEAALALPEVVREPETGGRPAFSVRGKAFAFARGPRKDAYDPRTGEPYDDVLVFRCTAEDKEAMVGDPDSPWFTTPHWNGYDAVLLLERDLGRLTAEELREVVTDAWLQRAPRRLAKEWLARAGDHPSR</sequence>
<gene>
    <name evidence="1" type="ORF">GCM10009817_35670</name>
</gene>
<dbReference type="GO" id="GO:0003677">
    <property type="term" value="F:DNA binding"/>
    <property type="evidence" value="ECO:0007669"/>
    <property type="project" value="UniProtKB-KW"/>
</dbReference>
<proteinExistence type="predicted"/>
<evidence type="ECO:0000313" key="1">
    <source>
        <dbReference type="EMBL" id="GAA1990562.1"/>
    </source>
</evidence>
<dbReference type="SUPFAM" id="SSF142906">
    <property type="entry name" value="YjbR-like"/>
    <property type="match status" value="1"/>
</dbReference>
<keyword evidence="2" id="KW-1185">Reference proteome</keyword>
<organism evidence="1 2">
    <name type="scientific">Terrabacter lapilli</name>
    <dbReference type="NCBI Taxonomy" id="436231"/>
    <lineage>
        <taxon>Bacteria</taxon>
        <taxon>Bacillati</taxon>
        <taxon>Actinomycetota</taxon>
        <taxon>Actinomycetes</taxon>
        <taxon>Micrococcales</taxon>
        <taxon>Intrasporangiaceae</taxon>
        <taxon>Terrabacter</taxon>
    </lineage>
</organism>
<keyword evidence="1" id="KW-0238">DNA-binding</keyword>
<accession>A0ABN2SQ24</accession>
<evidence type="ECO:0000313" key="2">
    <source>
        <dbReference type="Proteomes" id="UP001500013"/>
    </source>
</evidence>
<dbReference type="Pfam" id="PF04237">
    <property type="entry name" value="YjbR"/>
    <property type="match status" value="1"/>
</dbReference>
<dbReference type="EMBL" id="BAAAPU010000011">
    <property type="protein sequence ID" value="GAA1990562.1"/>
    <property type="molecule type" value="Genomic_DNA"/>
</dbReference>
<protein>
    <submittedName>
        <fullName evidence="1">MmcQ/YjbR family DNA-binding protein</fullName>
    </submittedName>
</protein>
<name>A0ABN2SQ24_9MICO</name>
<dbReference type="InterPro" id="IPR038056">
    <property type="entry name" value="YjbR-like_sf"/>
</dbReference>
<comment type="caution">
    <text evidence="1">The sequence shown here is derived from an EMBL/GenBank/DDBJ whole genome shotgun (WGS) entry which is preliminary data.</text>
</comment>
<dbReference type="InterPro" id="IPR058532">
    <property type="entry name" value="YjbR/MT2646/Rv2570-like"/>
</dbReference>
<dbReference type="RefSeq" id="WP_344065816.1">
    <property type="nucleotide sequence ID" value="NZ_BAAAPU010000011.1"/>
</dbReference>
<dbReference type="Proteomes" id="UP001500013">
    <property type="component" value="Unassembled WGS sequence"/>
</dbReference>
<reference evidence="1 2" key="1">
    <citation type="journal article" date="2019" name="Int. J. Syst. Evol. Microbiol.">
        <title>The Global Catalogue of Microorganisms (GCM) 10K type strain sequencing project: providing services to taxonomists for standard genome sequencing and annotation.</title>
        <authorList>
            <consortium name="The Broad Institute Genomics Platform"/>
            <consortium name="The Broad Institute Genome Sequencing Center for Infectious Disease"/>
            <person name="Wu L."/>
            <person name="Ma J."/>
        </authorList>
    </citation>
    <scope>NUCLEOTIDE SEQUENCE [LARGE SCALE GENOMIC DNA]</scope>
    <source>
        <strain evidence="1 2">JCM 15628</strain>
    </source>
</reference>